<dbReference type="InterPro" id="IPR011009">
    <property type="entry name" value="Kinase-like_dom_sf"/>
</dbReference>
<feature type="domain" description="Protein kinase" evidence="1">
    <location>
        <begin position="11"/>
        <end position="177"/>
    </location>
</feature>
<gene>
    <name evidence="2" type="ORF">FXF36_09510</name>
</gene>
<organism evidence="2 3">
    <name type="scientific">Pseudobutyrivibrio xylanivorans</name>
    <dbReference type="NCBI Taxonomy" id="185007"/>
    <lineage>
        <taxon>Bacteria</taxon>
        <taxon>Bacillati</taxon>
        <taxon>Bacillota</taxon>
        <taxon>Clostridia</taxon>
        <taxon>Lachnospirales</taxon>
        <taxon>Lachnospiraceae</taxon>
        <taxon>Pseudobutyrivibrio</taxon>
    </lineage>
</organism>
<reference evidence="3" key="1">
    <citation type="submission" date="2019-08" db="EMBL/GenBank/DDBJ databases">
        <title>Complete Genome Sequence of the Polysaccharide-Degrading Rumen Bacterium Pseudobutyrivibrio xylanivorans MA3014.</title>
        <authorList>
            <person name="Palevich N."/>
            <person name="Maclean P.H."/>
            <person name="Kelly W.J."/>
            <person name="Leahy S.C."/>
            <person name="Rakonjac J."/>
            <person name="Attwood G.T."/>
        </authorList>
    </citation>
    <scope>NUCLEOTIDE SEQUENCE [LARGE SCALE GENOMIC DNA]</scope>
    <source>
        <strain evidence="3">MA3014</strain>
    </source>
</reference>
<dbReference type="GO" id="GO:0005524">
    <property type="term" value="F:ATP binding"/>
    <property type="evidence" value="ECO:0007669"/>
    <property type="project" value="InterPro"/>
</dbReference>
<dbReference type="Proteomes" id="UP000327030">
    <property type="component" value="Chromosome 1"/>
</dbReference>
<evidence type="ECO:0000259" key="1">
    <source>
        <dbReference type="PROSITE" id="PS50011"/>
    </source>
</evidence>
<evidence type="ECO:0000313" key="2">
    <source>
        <dbReference type="EMBL" id="QFJ55083.1"/>
    </source>
</evidence>
<dbReference type="KEGG" id="pxv:FXF36_09510"/>
<dbReference type="PROSITE" id="PS50011">
    <property type="entry name" value="PROTEIN_KINASE_DOM"/>
    <property type="match status" value="1"/>
</dbReference>
<dbReference type="InterPro" id="IPR000719">
    <property type="entry name" value="Prot_kinase_dom"/>
</dbReference>
<dbReference type="SUPFAM" id="SSF56112">
    <property type="entry name" value="Protein kinase-like (PK-like)"/>
    <property type="match status" value="1"/>
</dbReference>
<dbReference type="Gene3D" id="1.10.510.10">
    <property type="entry name" value="Transferase(Phosphotransferase) domain 1"/>
    <property type="match status" value="1"/>
</dbReference>
<dbReference type="AlphaFoldDB" id="A0A5P6VQX7"/>
<dbReference type="RefSeq" id="WP_151623531.1">
    <property type="nucleotide sequence ID" value="NZ_CP043028.1"/>
</dbReference>
<sequence length="177" mass="20949">MEKLSVNGIEYEIKKLLGKGKGGYSYLAEKDGKEYVVKQIHHEPCSYYQFGNKIQSEINDYKRLSGIGIKMPVMIDVDVDNERIVKEFIDGKTIYDLVLEDNMQQDYIAQVESMCKLLYPANTNIDYFPTNFVVNNGEIFYIDYECNDYMEEWNFENWGIKYWSKTLDFLKYVDEHK</sequence>
<protein>
    <recommendedName>
        <fullName evidence="1">Protein kinase domain-containing protein</fullName>
    </recommendedName>
</protein>
<dbReference type="GO" id="GO:0004672">
    <property type="term" value="F:protein kinase activity"/>
    <property type="evidence" value="ECO:0007669"/>
    <property type="project" value="InterPro"/>
</dbReference>
<dbReference type="EMBL" id="CP043028">
    <property type="protein sequence ID" value="QFJ55083.1"/>
    <property type="molecule type" value="Genomic_DNA"/>
</dbReference>
<dbReference type="OrthoDB" id="7863753at2"/>
<accession>A0A5P6VQX7</accession>
<proteinExistence type="predicted"/>
<dbReference type="Gene3D" id="3.30.200.20">
    <property type="entry name" value="Phosphorylase Kinase, domain 1"/>
    <property type="match status" value="1"/>
</dbReference>
<name>A0A5P6VQX7_PSEXY</name>
<evidence type="ECO:0000313" key="3">
    <source>
        <dbReference type="Proteomes" id="UP000327030"/>
    </source>
</evidence>